<sequence length="87" mass="10010">MSQQSTPTRIKEVWKSRQLCLKAAGFDPGAIDGVRGVATIRAEQRFEHFYSVKVNWNSKVFQRYIVKLAQDYSADVCRGHQENHGLR</sequence>
<dbReference type="RefSeq" id="WP_166102119.1">
    <property type="nucleotide sequence ID" value="NZ_CP096255.1"/>
</dbReference>
<proteinExistence type="predicted"/>
<evidence type="ECO:0000313" key="1">
    <source>
        <dbReference type="EMBL" id="UPT89562.1"/>
    </source>
</evidence>
<name>A0A8T5VFP3_9BRAD</name>
<evidence type="ECO:0000313" key="2">
    <source>
        <dbReference type="Proteomes" id="UP000551709"/>
    </source>
</evidence>
<organism evidence="1 2">
    <name type="scientific">Bradyrhizobium barranii subsp. apii</name>
    <dbReference type="NCBI Taxonomy" id="2819348"/>
    <lineage>
        <taxon>Bacteria</taxon>
        <taxon>Pseudomonadati</taxon>
        <taxon>Pseudomonadota</taxon>
        <taxon>Alphaproteobacteria</taxon>
        <taxon>Hyphomicrobiales</taxon>
        <taxon>Nitrobacteraceae</taxon>
        <taxon>Bradyrhizobium</taxon>
        <taxon>Bradyrhizobium barranii</taxon>
    </lineage>
</organism>
<dbReference type="AlphaFoldDB" id="A0A8T5VFP3"/>
<reference evidence="1" key="1">
    <citation type="journal article" date="2017" name="Syst. Appl. Microbiol.">
        <title>Soybeans inoculated with root zone soils of Canadian native legumes harbour diverse and novel Bradyrhizobium spp. that possess agricultural potential.</title>
        <authorList>
            <person name="Bromfield E.S.P."/>
            <person name="Cloutier S."/>
            <person name="Tambong J.T."/>
            <person name="Tran Thi T.V."/>
        </authorList>
    </citation>
    <scope>NUCLEOTIDE SEQUENCE</scope>
    <source>
        <strain evidence="1">1S5</strain>
    </source>
</reference>
<protein>
    <submittedName>
        <fullName evidence="1">Uncharacterized protein</fullName>
    </submittedName>
</protein>
<dbReference type="Proteomes" id="UP000551709">
    <property type="component" value="Chromosome"/>
</dbReference>
<dbReference type="EMBL" id="CP096255">
    <property type="protein sequence ID" value="UPT89562.1"/>
    <property type="molecule type" value="Genomic_DNA"/>
</dbReference>
<accession>A0A8T5VFP3</accession>
<gene>
    <name evidence="1" type="ORF">HAP41_0000011630</name>
</gene>
<reference evidence="1" key="2">
    <citation type="submission" date="2022-04" db="EMBL/GenBank/DDBJ databases">
        <authorList>
            <person name="Bromfield E.S.P."/>
            <person name="Cloutier S."/>
        </authorList>
    </citation>
    <scope>NUCLEOTIDE SEQUENCE</scope>
    <source>
        <strain evidence="1">1S5</strain>
    </source>
</reference>